<accession>A0A316DPP3</accession>
<sequence length="79" mass="8955">METKRTNKDTLIKGLKKMGLSLVCMFLGPTLIYVAFSNQEKTLYIPLLILSILICILAVYLAFIGLKTIMDSMFYKTTN</sequence>
<keyword evidence="1" id="KW-1133">Transmembrane helix</keyword>
<reference evidence="2 3" key="1">
    <citation type="submission" date="2018-05" db="EMBL/GenBank/DDBJ databases">
        <title>Genomic Encyclopedia of Archaeal and Bacterial Type Strains, Phase II (KMG-II): from individual species to whole genera.</title>
        <authorList>
            <person name="Goeker M."/>
        </authorList>
    </citation>
    <scope>NUCLEOTIDE SEQUENCE [LARGE SCALE GENOMIC DNA]</scope>
    <source>
        <strain evidence="2 3">DSM 22637</strain>
    </source>
</reference>
<protein>
    <submittedName>
        <fullName evidence="2">Uncharacterized protein</fullName>
    </submittedName>
</protein>
<keyword evidence="1" id="KW-0472">Membrane</keyword>
<dbReference type="Pfam" id="PF19589">
    <property type="entry name" value="DUF6095"/>
    <property type="match status" value="1"/>
</dbReference>
<organism evidence="2 3">
    <name type="scientific">Xanthomarina spongicola</name>
    <dbReference type="NCBI Taxonomy" id="570520"/>
    <lineage>
        <taxon>Bacteria</taxon>
        <taxon>Pseudomonadati</taxon>
        <taxon>Bacteroidota</taxon>
        <taxon>Flavobacteriia</taxon>
        <taxon>Flavobacteriales</taxon>
        <taxon>Flavobacteriaceae</taxon>
        <taxon>Xanthomarina</taxon>
    </lineage>
</organism>
<feature type="transmembrane region" description="Helical" evidence="1">
    <location>
        <begin position="20"/>
        <end position="37"/>
    </location>
</feature>
<dbReference type="AlphaFoldDB" id="A0A316DPP3"/>
<proteinExistence type="predicted"/>
<dbReference type="Proteomes" id="UP000245430">
    <property type="component" value="Unassembled WGS sequence"/>
</dbReference>
<dbReference type="RefSeq" id="WP_221407894.1">
    <property type="nucleotide sequence ID" value="NZ_QGGP01000002.1"/>
</dbReference>
<keyword evidence="1" id="KW-0812">Transmembrane</keyword>
<evidence type="ECO:0000256" key="1">
    <source>
        <dbReference type="SAM" id="Phobius"/>
    </source>
</evidence>
<keyword evidence="3" id="KW-1185">Reference proteome</keyword>
<evidence type="ECO:0000313" key="2">
    <source>
        <dbReference type="EMBL" id="PWK19468.1"/>
    </source>
</evidence>
<comment type="caution">
    <text evidence="2">The sequence shown here is derived from an EMBL/GenBank/DDBJ whole genome shotgun (WGS) entry which is preliminary data.</text>
</comment>
<name>A0A316DPP3_9FLAO</name>
<evidence type="ECO:0000313" key="3">
    <source>
        <dbReference type="Proteomes" id="UP000245430"/>
    </source>
</evidence>
<dbReference type="InterPro" id="IPR046077">
    <property type="entry name" value="DUF6095"/>
</dbReference>
<dbReference type="EMBL" id="QGGP01000002">
    <property type="protein sequence ID" value="PWK19468.1"/>
    <property type="molecule type" value="Genomic_DNA"/>
</dbReference>
<gene>
    <name evidence="2" type="ORF">LX78_00815</name>
</gene>
<feature type="transmembrane region" description="Helical" evidence="1">
    <location>
        <begin position="43"/>
        <end position="66"/>
    </location>
</feature>